<dbReference type="AlphaFoldDB" id="U4LDN4"/>
<gene>
    <name evidence="1" type="ORF">PCON_07787</name>
</gene>
<accession>U4LDN4</accession>
<sequence>MSPKKSYWTWRIMHVRHLFVQHRQPTFKGFRLYFELIQSHKTASQTAARYGKQVVQQQQHQLSSSRSTLETQVPK</sequence>
<evidence type="ECO:0000313" key="2">
    <source>
        <dbReference type="Proteomes" id="UP000018144"/>
    </source>
</evidence>
<evidence type="ECO:0000313" key="1">
    <source>
        <dbReference type="EMBL" id="CCX29968.1"/>
    </source>
</evidence>
<protein>
    <submittedName>
        <fullName evidence="1">Uncharacterized protein</fullName>
    </submittedName>
</protein>
<keyword evidence="2" id="KW-1185">Reference proteome</keyword>
<name>U4LDN4_PYROM</name>
<dbReference type="Proteomes" id="UP000018144">
    <property type="component" value="Unassembled WGS sequence"/>
</dbReference>
<reference evidence="1 2" key="1">
    <citation type="journal article" date="2013" name="PLoS Genet.">
        <title>The genome and development-dependent transcriptomes of Pyronema confluens: a window into fungal evolution.</title>
        <authorList>
            <person name="Traeger S."/>
            <person name="Altegoer F."/>
            <person name="Freitag M."/>
            <person name="Gabaldon T."/>
            <person name="Kempken F."/>
            <person name="Kumar A."/>
            <person name="Marcet-Houben M."/>
            <person name="Poggeler S."/>
            <person name="Stajich J.E."/>
            <person name="Nowrousian M."/>
        </authorList>
    </citation>
    <scope>NUCLEOTIDE SEQUENCE [LARGE SCALE GENOMIC DNA]</scope>
    <source>
        <strain evidence="2">CBS 100304</strain>
        <tissue evidence="1">Vegetative mycelium</tissue>
    </source>
</reference>
<organism evidence="1 2">
    <name type="scientific">Pyronema omphalodes (strain CBS 100304)</name>
    <name type="common">Pyronema confluens</name>
    <dbReference type="NCBI Taxonomy" id="1076935"/>
    <lineage>
        <taxon>Eukaryota</taxon>
        <taxon>Fungi</taxon>
        <taxon>Dikarya</taxon>
        <taxon>Ascomycota</taxon>
        <taxon>Pezizomycotina</taxon>
        <taxon>Pezizomycetes</taxon>
        <taxon>Pezizales</taxon>
        <taxon>Pyronemataceae</taxon>
        <taxon>Pyronema</taxon>
    </lineage>
</organism>
<dbReference type="EMBL" id="HF935395">
    <property type="protein sequence ID" value="CCX29968.1"/>
    <property type="molecule type" value="Genomic_DNA"/>
</dbReference>
<proteinExistence type="predicted"/>